<accession>A0ABS5PUR3</accession>
<dbReference type="InterPro" id="IPR001279">
    <property type="entry name" value="Metallo-B-lactamas"/>
</dbReference>
<dbReference type="Proteomes" id="UP000746471">
    <property type="component" value="Unassembled WGS sequence"/>
</dbReference>
<comment type="caution">
    <text evidence="4">The sequence shown here is derived from an EMBL/GenBank/DDBJ whole genome shotgun (WGS) entry which is preliminary data.</text>
</comment>
<keyword evidence="1 2" id="KW-0378">Hydrolase</keyword>
<dbReference type="RefSeq" id="WP_213237988.1">
    <property type="nucleotide sequence ID" value="NZ_JAHBCL010000032.1"/>
</dbReference>
<sequence>MNITYLGHAAFEMITNHANLLIDPFIDNGHTSKKVEDFKDTTYILVTHGHSDHVGSTPEIANLSGATVISNAELSTHFSGMGLKTHSMHIGGKAHFNFGNVKMTPALHGSSIVIDGKMHEGGNPCGFVVMADGLKVYHAGDTGLSMEMMLLEDMNVDLAILPIGGNFTMDIEDAVKAVAMIKPKRVMPMHFNTFPVIQSNPEYFKKQVEQLGLGIEVILLDADQTMTL</sequence>
<dbReference type="GO" id="GO:0016787">
    <property type="term" value="F:hydrolase activity"/>
    <property type="evidence" value="ECO:0007669"/>
    <property type="project" value="UniProtKB-KW"/>
</dbReference>
<comment type="similarity">
    <text evidence="2">Belongs to the UPF0173 family.</text>
</comment>
<dbReference type="InterPro" id="IPR022877">
    <property type="entry name" value="UPF0173"/>
</dbReference>
<organism evidence="4 5">
    <name type="scientific">Fusibacter paucivorans</name>
    <dbReference type="NCBI Taxonomy" id="76009"/>
    <lineage>
        <taxon>Bacteria</taxon>
        <taxon>Bacillati</taxon>
        <taxon>Bacillota</taxon>
        <taxon>Clostridia</taxon>
        <taxon>Eubacteriales</taxon>
        <taxon>Eubacteriales Family XII. Incertae Sedis</taxon>
        <taxon>Fusibacter</taxon>
    </lineage>
</organism>
<evidence type="ECO:0000256" key="2">
    <source>
        <dbReference type="HAMAP-Rule" id="MF_00457"/>
    </source>
</evidence>
<dbReference type="PANTHER" id="PTHR43546">
    <property type="entry name" value="UPF0173 METAL-DEPENDENT HYDROLASE MJ1163-RELATED"/>
    <property type="match status" value="1"/>
</dbReference>
<dbReference type="PANTHER" id="PTHR43546:SF3">
    <property type="entry name" value="UPF0173 METAL-DEPENDENT HYDROLASE MJ1163"/>
    <property type="match status" value="1"/>
</dbReference>
<evidence type="ECO:0000259" key="3">
    <source>
        <dbReference type="SMART" id="SM00849"/>
    </source>
</evidence>
<dbReference type="InterPro" id="IPR036866">
    <property type="entry name" value="RibonucZ/Hydroxyglut_hydro"/>
</dbReference>
<dbReference type="InterPro" id="IPR050114">
    <property type="entry name" value="UPF0173_UPF0282_UlaG_hydrolase"/>
</dbReference>
<evidence type="ECO:0000313" key="4">
    <source>
        <dbReference type="EMBL" id="MBS7528126.1"/>
    </source>
</evidence>
<protein>
    <recommendedName>
        <fullName evidence="2">UPF0173 metal-dependent hydrolase KHM83_15675</fullName>
    </recommendedName>
</protein>
<gene>
    <name evidence="4" type="ORF">KHM83_15675</name>
</gene>
<dbReference type="Gene3D" id="3.60.15.10">
    <property type="entry name" value="Ribonuclease Z/Hydroxyacylglutathione hydrolase-like"/>
    <property type="match status" value="1"/>
</dbReference>
<keyword evidence="5" id="KW-1185">Reference proteome</keyword>
<dbReference type="NCBIfam" id="NF001911">
    <property type="entry name" value="PRK00685.1"/>
    <property type="match status" value="1"/>
</dbReference>
<dbReference type="SMART" id="SM00849">
    <property type="entry name" value="Lactamase_B"/>
    <property type="match status" value="1"/>
</dbReference>
<dbReference type="Pfam" id="PF12706">
    <property type="entry name" value="Lactamase_B_2"/>
    <property type="match status" value="1"/>
</dbReference>
<evidence type="ECO:0000313" key="5">
    <source>
        <dbReference type="Proteomes" id="UP000746471"/>
    </source>
</evidence>
<dbReference type="HAMAP" id="MF_00457">
    <property type="entry name" value="UPF0173"/>
    <property type="match status" value="1"/>
</dbReference>
<proteinExistence type="inferred from homology"/>
<dbReference type="SUPFAM" id="SSF56281">
    <property type="entry name" value="Metallo-hydrolase/oxidoreductase"/>
    <property type="match status" value="1"/>
</dbReference>
<reference evidence="4 5" key="1">
    <citation type="submission" date="2021-05" db="EMBL/GenBank/DDBJ databases">
        <title>Fusibacter ferrireducens sp. nov., an anaerobic, sulfur- and Fe-reducing bacterium isolated from the mangrove sediment.</title>
        <authorList>
            <person name="Qiu D."/>
        </authorList>
    </citation>
    <scope>NUCLEOTIDE SEQUENCE [LARGE SCALE GENOMIC DNA]</scope>
    <source>
        <strain evidence="4 5">DSM 12116</strain>
    </source>
</reference>
<evidence type="ECO:0000256" key="1">
    <source>
        <dbReference type="ARBA" id="ARBA00022801"/>
    </source>
</evidence>
<dbReference type="EMBL" id="JAHBCL010000032">
    <property type="protein sequence ID" value="MBS7528126.1"/>
    <property type="molecule type" value="Genomic_DNA"/>
</dbReference>
<feature type="domain" description="Metallo-beta-lactamase" evidence="3">
    <location>
        <begin position="7"/>
        <end position="190"/>
    </location>
</feature>
<name>A0ABS5PUR3_9FIRM</name>